<accession>A0A8H7IYW0</accession>
<dbReference type="SUPFAM" id="SSF54695">
    <property type="entry name" value="POZ domain"/>
    <property type="match status" value="1"/>
</dbReference>
<dbReference type="EMBL" id="RZGK01000016">
    <property type="protein sequence ID" value="KAF9693147.1"/>
    <property type="molecule type" value="Genomic_DNA"/>
</dbReference>
<dbReference type="PANTHER" id="PTHR47843">
    <property type="entry name" value="BTB DOMAIN-CONTAINING PROTEIN-RELATED"/>
    <property type="match status" value="1"/>
</dbReference>
<reference evidence="2" key="2">
    <citation type="submission" date="2020-09" db="EMBL/GenBank/DDBJ databases">
        <title>Reference genome assembly for Australian Ascochyta lentis isolate Al4.</title>
        <authorList>
            <person name="Lee R.C."/>
            <person name="Farfan-Caceres L.M."/>
            <person name="Debler J.W."/>
            <person name="Williams A.H."/>
            <person name="Henares B.M."/>
        </authorList>
    </citation>
    <scope>NUCLEOTIDE SEQUENCE</scope>
    <source>
        <strain evidence="2">Al4</strain>
    </source>
</reference>
<evidence type="ECO:0000313" key="2">
    <source>
        <dbReference type="EMBL" id="KAF9693147.1"/>
    </source>
</evidence>
<feature type="compositionally biased region" description="Basic and acidic residues" evidence="1">
    <location>
        <begin position="566"/>
        <end position="577"/>
    </location>
</feature>
<evidence type="ECO:0000256" key="1">
    <source>
        <dbReference type="SAM" id="MobiDB-lite"/>
    </source>
</evidence>
<gene>
    <name evidence="2" type="ORF">EKO04_008689</name>
</gene>
<feature type="region of interest" description="Disordered" evidence="1">
    <location>
        <begin position="309"/>
        <end position="451"/>
    </location>
</feature>
<feature type="compositionally biased region" description="Polar residues" evidence="1">
    <location>
        <begin position="376"/>
        <end position="389"/>
    </location>
</feature>
<comment type="caution">
    <text evidence="2">The sequence shown here is derived from an EMBL/GenBank/DDBJ whole genome shotgun (WGS) entry which is preliminary data.</text>
</comment>
<feature type="region of interest" description="Disordered" evidence="1">
    <location>
        <begin position="631"/>
        <end position="754"/>
    </location>
</feature>
<protein>
    <recommendedName>
        <fullName evidence="4">BTB domain-containing protein</fullName>
    </recommendedName>
</protein>
<keyword evidence="3" id="KW-1185">Reference proteome</keyword>
<dbReference type="AlphaFoldDB" id="A0A8H7IYW0"/>
<dbReference type="Proteomes" id="UP000651452">
    <property type="component" value="Unassembled WGS sequence"/>
</dbReference>
<dbReference type="CDD" id="cd18186">
    <property type="entry name" value="BTB_POZ_ZBTB_KLHL-like"/>
    <property type="match status" value="1"/>
</dbReference>
<feature type="compositionally biased region" description="Polar residues" evidence="1">
    <location>
        <begin position="632"/>
        <end position="641"/>
    </location>
</feature>
<feature type="region of interest" description="Disordered" evidence="1">
    <location>
        <begin position="566"/>
        <end position="592"/>
    </location>
</feature>
<proteinExistence type="predicted"/>
<feature type="compositionally biased region" description="Pro residues" evidence="1">
    <location>
        <begin position="346"/>
        <end position="360"/>
    </location>
</feature>
<feature type="compositionally biased region" description="Low complexity" evidence="1">
    <location>
        <begin position="653"/>
        <end position="667"/>
    </location>
</feature>
<sequence length="777" mass="83759">MGWHDRLVYYRDFAYSTPRLRMANGNIGQVPAATFAEYVDDPFFGADDDHDHDGDEYVTQCIAVRPALAHRLYSHRLHVRAKAKLQRDRLLSGPMLDVYVGEARRRWTLHRTLLCHHSAQLEAELEGVVVGGHGPGLDTLELPAHDPAGFELLVKWLYQGKLDDVSELADATQKYEHAVHCHALYLLCHRFDMPQLKNVAMDQFRKGLHEAELVPDPDELDDMYRKSPAASPFRRLLVQIAARQIMDPHSRRDVDTYRQCFEHNPGFAVELLNAIRHGTGGMLLDDPTAAGNECAYHDHHDAPHCNIKAKAKGKQAPKAKAPTPNPSSASSAPSTSSDLPLRPRPRPPPKLLPPPPPRQPRPGSSADGLLRRRLTSPATSTVGTSTETALASHPPSPDTTKDWPRLKRAITPEKQAAGAAEVPKPRPVLAEHPPSSGDAHPPQQPSEADGEASMLMNGKASTVMNGEVSTVMNGEVSTVISREAGTVMNGEAGTVTIGEASTVMSREAGTVTNGSPPRRGIWEWARAGTGKLNIIGRLPQAEWKGPGSASTSASKTQGLVVNGAHENGRTTESHDDFDIPSATATEPDNVEKQETAAIAKIEGLGISSLGTMMSPNDFSQTKRSSDDLIANASETTGSPSPRITRHEAWTNGDDTTPTASKPTSPTTPDTPTPPQRRTDSIMEIPKPRETKEAQKAKKPAENSTLQDGSKGTAVGPAKTSSNPPKAPQEHDAHNQALSAPAKGNGDAKTGQRRIPTYKIALASSLLSPARRSASAAH</sequence>
<dbReference type="InterPro" id="IPR011333">
    <property type="entry name" value="SKP1/BTB/POZ_sf"/>
</dbReference>
<reference evidence="2" key="1">
    <citation type="submission" date="2018-12" db="EMBL/GenBank/DDBJ databases">
        <authorList>
            <person name="Syme R.A."/>
            <person name="Farfan-Caceres L."/>
            <person name="Lichtenzveig J."/>
        </authorList>
    </citation>
    <scope>NUCLEOTIDE SEQUENCE</scope>
    <source>
        <strain evidence="2">Al4</strain>
    </source>
</reference>
<name>A0A8H7IYW0_9PLEO</name>
<evidence type="ECO:0000313" key="3">
    <source>
        <dbReference type="Proteomes" id="UP000651452"/>
    </source>
</evidence>
<organism evidence="2 3">
    <name type="scientific">Ascochyta lentis</name>
    <dbReference type="NCBI Taxonomy" id="205686"/>
    <lineage>
        <taxon>Eukaryota</taxon>
        <taxon>Fungi</taxon>
        <taxon>Dikarya</taxon>
        <taxon>Ascomycota</taxon>
        <taxon>Pezizomycotina</taxon>
        <taxon>Dothideomycetes</taxon>
        <taxon>Pleosporomycetidae</taxon>
        <taxon>Pleosporales</taxon>
        <taxon>Pleosporineae</taxon>
        <taxon>Didymellaceae</taxon>
        <taxon>Ascochyta</taxon>
    </lineage>
</organism>
<dbReference type="PANTHER" id="PTHR47843:SF2">
    <property type="entry name" value="BTB DOMAIN-CONTAINING PROTEIN"/>
    <property type="match status" value="1"/>
</dbReference>
<feature type="compositionally biased region" description="Basic and acidic residues" evidence="1">
    <location>
        <begin position="676"/>
        <end position="700"/>
    </location>
</feature>
<evidence type="ECO:0008006" key="4">
    <source>
        <dbReference type="Google" id="ProtNLM"/>
    </source>
</evidence>
<dbReference type="Gene3D" id="3.30.710.10">
    <property type="entry name" value="Potassium Channel Kv1.1, Chain A"/>
    <property type="match status" value="1"/>
</dbReference>
<feature type="compositionally biased region" description="Low complexity" evidence="1">
    <location>
        <begin position="318"/>
        <end position="340"/>
    </location>
</feature>
<dbReference type="OrthoDB" id="194443at2759"/>